<dbReference type="PANTHER" id="PTHR30466:SF1">
    <property type="entry name" value="FMN REDUCTASE (NADH) RUTF"/>
    <property type="match status" value="1"/>
</dbReference>
<comment type="caution">
    <text evidence="3">The sequence shown here is derived from an EMBL/GenBank/DDBJ whole genome shotgun (WGS) entry which is preliminary data.</text>
</comment>
<evidence type="ECO:0000256" key="1">
    <source>
        <dbReference type="ARBA" id="ARBA00023002"/>
    </source>
</evidence>
<name>A0A7C3WTJ6_9BACT</name>
<dbReference type="InterPro" id="IPR012349">
    <property type="entry name" value="Split_barrel_FMN-bd"/>
</dbReference>
<dbReference type="Gene3D" id="2.30.110.10">
    <property type="entry name" value="Electron Transport, Fmn-binding Protein, Chain A"/>
    <property type="match status" value="1"/>
</dbReference>
<reference evidence="3" key="1">
    <citation type="journal article" date="2020" name="mSystems">
        <title>Genome- and Community-Level Interaction Insights into Carbon Utilization and Element Cycling Functions of Hydrothermarchaeota in Hydrothermal Sediment.</title>
        <authorList>
            <person name="Zhou Z."/>
            <person name="Liu Y."/>
            <person name="Xu W."/>
            <person name="Pan J."/>
            <person name="Luo Z.H."/>
            <person name="Li M."/>
        </authorList>
    </citation>
    <scope>NUCLEOTIDE SEQUENCE [LARGE SCALE GENOMIC DNA]</scope>
    <source>
        <strain evidence="3">SpSt-776</strain>
    </source>
</reference>
<protein>
    <submittedName>
        <fullName evidence="3">Flavin reductase</fullName>
    </submittedName>
</protein>
<dbReference type="SUPFAM" id="SSF50475">
    <property type="entry name" value="FMN-binding split barrel"/>
    <property type="match status" value="1"/>
</dbReference>
<dbReference type="GO" id="GO:0042602">
    <property type="term" value="F:riboflavin reductase (NADPH) activity"/>
    <property type="evidence" value="ECO:0007669"/>
    <property type="project" value="TreeGrafter"/>
</dbReference>
<accession>A0A7C3WTJ6</accession>
<dbReference type="Pfam" id="PF01613">
    <property type="entry name" value="Flavin_Reduct"/>
    <property type="match status" value="1"/>
</dbReference>
<dbReference type="GO" id="GO:0010181">
    <property type="term" value="F:FMN binding"/>
    <property type="evidence" value="ECO:0007669"/>
    <property type="project" value="InterPro"/>
</dbReference>
<dbReference type="SMART" id="SM00903">
    <property type="entry name" value="Flavin_Reduct"/>
    <property type="match status" value="1"/>
</dbReference>
<proteinExistence type="predicted"/>
<gene>
    <name evidence="3" type="ORF">ENV62_07065</name>
</gene>
<keyword evidence="1" id="KW-0560">Oxidoreductase</keyword>
<dbReference type="AlphaFoldDB" id="A0A7C3WTJ6"/>
<sequence>MQDVAFAALVHGVYIVTTRTKEAINGMTASWVSQVSLNPLLLMASIAPPRYTHDLIMESRVFAINVLTRDQVDLGKRFGYKSGRKVDKFAGLEYFAAKTGSPILPQAYAYFDLRLMDTFPAGDHTLFVGEVLDAKILHPEAQPLVFRKSDFF</sequence>
<dbReference type="EMBL" id="DTHB01000048">
    <property type="protein sequence ID" value="HGB14977.1"/>
    <property type="molecule type" value="Genomic_DNA"/>
</dbReference>
<evidence type="ECO:0000313" key="3">
    <source>
        <dbReference type="EMBL" id="HGB14977.1"/>
    </source>
</evidence>
<dbReference type="InterPro" id="IPR002563">
    <property type="entry name" value="Flavin_Rdtase-like_dom"/>
</dbReference>
<dbReference type="InterPro" id="IPR050268">
    <property type="entry name" value="NADH-dep_flavin_reductase"/>
</dbReference>
<evidence type="ECO:0000259" key="2">
    <source>
        <dbReference type="SMART" id="SM00903"/>
    </source>
</evidence>
<dbReference type="PANTHER" id="PTHR30466">
    <property type="entry name" value="FLAVIN REDUCTASE"/>
    <property type="match status" value="1"/>
</dbReference>
<feature type="domain" description="Flavin reductase like" evidence="2">
    <location>
        <begin position="6"/>
        <end position="152"/>
    </location>
</feature>
<organism evidence="3">
    <name type="scientific">Desulfobacca acetoxidans</name>
    <dbReference type="NCBI Taxonomy" id="60893"/>
    <lineage>
        <taxon>Bacteria</taxon>
        <taxon>Pseudomonadati</taxon>
        <taxon>Thermodesulfobacteriota</taxon>
        <taxon>Desulfobaccia</taxon>
        <taxon>Desulfobaccales</taxon>
        <taxon>Desulfobaccaceae</taxon>
        <taxon>Desulfobacca</taxon>
    </lineage>
</organism>